<evidence type="ECO:0000313" key="11">
    <source>
        <dbReference type="Proteomes" id="UP000085678"/>
    </source>
</evidence>
<dbReference type="InterPro" id="IPR000152">
    <property type="entry name" value="EGF-type_Asp/Asn_hydroxyl_site"/>
</dbReference>
<dbReference type="KEGG" id="lak:106167489"/>
<protein>
    <submittedName>
        <fullName evidence="12">Fibrillin-1-like</fullName>
    </submittedName>
</protein>
<dbReference type="InterPro" id="IPR000742">
    <property type="entry name" value="EGF"/>
</dbReference>
<keyword evidence="11" id="KW-1185">Reference proteome</keyword>
<dbReference type="GO" id="GO:0005576">
    <property type="term" value="C:extracellular region"/>
    <property type="evidence" value="ECO:0007669"/>
    <property type="project" value="UniProtKB-SubCell"/>
</dbReference>
<organism evidence="11 12">
    <name type="scientific">Lingula anatina</name>
    <name type="common">Brachiopod</name>
    <name type="synonym">Lingula unguis</name>
    <dbReference type="NCBI Taxonomy" id="7574"/>
    <lineage>
        <taxon>Eukaryota</taxon>
        <taxon>Metazoa</taxon>
        <taxon>Spiralia</taxon>
        <taxon>Lophotrochozoa</taxon>
        <taxon>Brachiopoda</taxon>
        <taxon>Linguliformea</taxon>
        <taxon>Lingulata</taxon>
        <taxon>Lingulida</taxon>
        <taxon>Linguloidea</taxon>
        <taxon>Lingulidae</taxon>
        <taxon>Lingula</taxon>
    </lineage>
</organism>
<feature type="domain" description="EGF-like" evidence="10">
    <location>
        <begin position="1339"/>
        <end position="1379"/>
    </location>
</feature>
<dbReference type="InterPro" id="IPR009030">
    <property type="entry name" value="Growth_fac_rcpt_cys_sf"/>
</dbReference>
<dbReference type="PROSITE" id="PS01186">
    <property type="entry name" value="EGF_2"/>
    <property type="match status" value="4"/>
</dbReference>
<feature type="domain" description="EGF-like" evidence="10">
    <location>
        <begin position="1380"/>
        <end position="1420"/>
    </location>
</feature>
<dbReference type="SMART" id="SM00181">
    <property type="entry name" value="EGF"/>
    <property type="match status" value="8"/>
</dbReference>
<keyword evidence="7" id="KW-1015">Disulfide bond</keyword>
<dbReference type="InParanoid" id="A0A1S3IU46"/>
<keyword evidence="6" id="KW-0106">Calcium</keyword>
<dbReference type="PANTHER" id="PTHR46104">
    <property type="entry name" value="GENE 9195-RELATED-RELATED"/>
    <property type="match status" value="1"/>
</dbReference>
<comment type="caution">
    <text evidence="9">Lacks conserved residue(s) required for the propagation of feature annotation.</text>
</comment>
<dbReference type="SMART" id="SM00179">
    <property type="entry name" value="EGF_CA"/>
    <property type="match status" value="7"/>
</dbReference>
<evidence type="ECO:0000259" key="10">
    <source>
        <dbReference type="PROSITE" id="PS50026"/>
    </source>
</evidence>
<dbReference type="SMART" id="SM01411">
    <property type="entry name" value="Ephrin_rec_like"/>
    <property type="match status" value="18"/>
</dbReference>
<accession>A0A1S3IU46</accession>
<sequence length="1556" mass="162780">MFSEVGSINCTLCLAGHYCDSTTTSATLMLTARVCPAGTLCLPGQQLPPDIFNKCPKGHYCPGAAIHPEALPCPIGTYNPDLGIKSEAECLECLQGRYCDEEGLAETKECPPGYYCVAGSKYALPCPLGTFNSISGSTNSSYCIRCSGGRYCDGLGLTAPSGLCDAGFFCKESSQSQAPLSGTLGDLCPQGSYCPTGSTLPTACPMGTYSKSIGAKSISECLPCDPGYFCIAADIGTSTAMFLCAAGYYCTGGATTAIQHATPAGHYSEPGATKPEPCPKGEYQPLNNSNFCLPCPQGFYCDSTATVEDTKIICPKGHFCPEGSSLPTPCPVGHYLDETGQIELGACNLCTEGFACTESGLAQPVVKCHAGHYCQKGTDTSTPVEKSFGDLCPAGYFCPEGTAYFSHHPCPNGTYSAFTGGQDESHCLSCDPGMVCNGTALTTPIGLCAPGYYCIGGSSSARPVNDVATGGVCKIGYYCPEGSATSQQCPPGSFSNVTGLSTCWPCPAGYYCELDTSVEEYIVPRLCLPGHYCPKSAAIDMPKCPPGTYSSSYGLSSENECLPCPGGFYCFKHGATGYDPLANISQSGVAMCEAGYYCKSGASSGTPTPDISTGQGGPCPTGHYCPIQTEDPVPCPSGTYRDTPLAKAVVDCVQCPLGMYCARTNLSHPQGPCDPGFYCLIGSNTSSPTGEDPTQGAPCPVGNYCSGGTSTPLSCPSGTYNNLTGQSTCMSCPEGFYCPENLTSYEEYLCPVGHYCPEGTGHAYEYKCPKGYFRNTTMGEKLADCYPCPGGYYCAGEGLTGPTGLCSAGYFCVRAAWSSEPSDYDNYTTGDCLCPSTVTGGECQPGYYCPQGSWEPISCPGGKYCARPGLSEVTGSCRAGHYCVLAASRPDPIDGVTGNICPTGHYCPNGTSVHQPSCPVGTYSNRTGLQTIAQCMPCLQGYYCDKEGLSTPGSLCDPGYYCLSGQNSSDLHHCSPGHFCPLGSYEEQECPSGQYQDLYAQGSCKACRPGFYCDATYGPVSNFSSYSCPPGYYCVSGTEWSTQYPCPAGTYNPHSNLESAQQCMSCDAGKYCSTPGRNNTEGECLEGYWCKSAAISPTPTDGSTGMPCPRGHYCPRGTPGPIPCPLGYWSNSTGRSRLEDCQPCTAGHHCNQTGLSVPSGLCDAGYFCVTLVTMATPNDGVHKGNICPPGHYCPEPGTVSPIPCPVGFYASSNGSVKCEVCPVGHYCVDGVEPVTCPPRFYCAIGTGYVHRSCANYIDECVKGGQNCIDSSAQCSGTGEDFECSCKSGYTGDGFACIDIDECLVDRGGCDKNADCINMLSNHSCVCKVGYSGDGFTCVEINECSVNNGGCASDATCTNTEGSFICTCHPGYAGNGFTCEDINECAVNNGGCAADADCTNTLGNFTCTCHTGFTGDGIVCDDINECLFNDSCHASALCNNSAGSFSCSCLDGFSGDGFYCEVDDGGCDENAMCANSIGSFTCSCNMFFSGNGFSCLDISQCYRGNITCDDNAMCVDTGDSLDCVCNIGFLGDGYTCHVIGGKMKFIIFSCVIKSYYF</sequence>
<feature type="domain" description="EGF-like" evidence="10">
    <location>
        <begin position="1421"/>
        <end position="1460"/>
    </location>
</feature>
<dbReference type="InterPro" id="IPR001881">
    <property type="entry name" value="EGF-like_Ca-bd_dom"/>
</dbReference>
<dbReference type="InterPro" id="IPR026823">
    <property type="entry name" value="cEGF"/>
</dbReference>
<evidence type="ECO:0000256" key="2">
    <source>
        <dbReference type="ARBA" id="ARBA00022525"/>
    </source>
</evidence>
<dbReference type="PROSITE" id="PS50026">
    <property type="entry name" value="EGF_3"/>
    <property type="match status" value="5"/>
</dbReference>
<evidence type="ECO:0000256" key="8">
    <source>
        <dbReference type="ARBA" id="ARBA00023180"/>
    </source>
</evidence>
<dbReference type="Pfam" id="PF12662">
    <property type="entry name" value="cEGF"/>
    <property type="match status" value="1"/>
</dbReference>
<feature type="domain" description="EGF-like" evidence="10">
    <location>
        <begin position="1298"/>
        <end position="1336"/>
    </location>
</feature>
<comment type="subcellular location">
    <subcellularLocation>
        <location evidence="1">Secreted</location>
    </subcellularLocation>
</comment>
<dbReference type="GeneID" id="106167489"/>
<keyword evidence="8" id="KW-0325">Glycoprotein</keyword>
<evidence type="ECO:0000256" key="4">
    <source>
        <dbReference type="ARBA" id="ARBA00022729"/>
    </source>
</evidence>
<dbReference type="Gene3D" id="2.10.25.10">
    <property type="entry name" value="Laminin"/>
    <property type="match status" value="7"/>
</dbReference>
<evidence type="ECO:0000256" key="6">
    <source>
        <dbReference type="ARBA" id="ARBA00022837"/>
    </source>
</evidence>
<dbReference type="InterPro" id="IPR011641">
    <property type="entry name" value="Tyr-kin_ephrin_A/B_rcpt-like"/>
</dbReference>
<evidence type="ECO:0000256" key="5">
    <source>
        <dbReference type="ARBA" id="ARBA00022737"/>
    </source>
</evidence>
<feature type="domain" description="EGF-like" evidence="10">
    <location>
        <begin position="1256"/>
        <end position="1295"/>
    </location>
</feature>
<dbReference type="RefSeq" id="XP_013401730.1">
    <property type="nucleotide sequence ID" value="XM_013546276.1"/>
</dbReference>
<evidence type="ECO:0000313" key="12">
    <source>
        <dbReference type="RefSeq" id="XP_013401730.1"/>
    </source>
</evidence>
<gene>
    <name evidence="12" type="primary">LOC106167489</name>
</gene>
<dbReference type="Pfam" id="PF07699">
    <property type="entry name" value="Ephrin_rec_like"/>
    <property type="match status" value="1"/>
</dbReference>
<keyword evidence="2" id="KW-0964">Secreted</keyword>
<dbReference type="PROSITE" id="PS00010">
    <property type="entry name" value="ASX_HYDROXYL"/>
    <property type="match status" value="3"/>
</dbReference>
<evidence type="ECO:0000256" key="7">
    <source>
        <dbReference type="ARBA" id="ARBA00023157"/>
    </source>
</evidence>
<keyword evidence="3 9" id="KW-0245">EGF-like domain</keyword>
<dbReference type="SUPFAM" id="SSF57184">
    <property type="entry name" value="Growth factor receptor domain"/>
    <property type="match status" value="9"/>
</dbReference>
<dbReference type="Proteomes" id="UP000085678">
    <property type="component" value="Unplaced"/>
</dbReference>
<dbReference type="FunFam" id="2.10.25.10:FF:000038">
    <property type="entry name" value="Fibrillin 2"/>
    <property type="match status" value="4"/>
</dbReference>
<keyword evidence="4" id="KW-0732">Signal</keyword>
<proteinExistence type="predicted"/>
<dbReference type="Gene3D" id="2.10.50.10">
    <property type="entry name" value="Tumor Necrosis Factor Receptor, subunit A, domain 2"/>
    <property type="match status" value="11"/>
</dbReference>
<dbReference type="Pfam" id="PF12947">
    <property type="entry name" value="EGF_3"/>
    <property type="match status" value="5"/>
</dbReference>
<keyword evidence="5" id="KW-0677">Repeat</keyword>
<dbReference type="GO" id="GO:0005509">
    <property type="term" value="F:calcium ion binding"/>
    <property type="evidence" value="ECO:0007669"/>
    <property type="project" value="InterPro"/>
</dbReference>
<dbReference type="STRING" id="7574.A0A1S3IU46"/>
<reference evidence="12" key="1">
    <citation type="submission" date="2025-08" db="UniProtKB">
        <authorList>
            <consortium name="RefSeq"/>
        </authorList>
    </citation>
    <scope>IDENTIFICATION</scope>
    <source>
        <tissue evidence="12">Gonads</tissue>
    </source>
</reference>
<dbReference type="PANTHER" id="PTHR46104:SF1">
    <property type="entry name" value="GENE 9195-RELATED"/>
    <property type="match status" value="1"/>
</dbReference>
<evidence type="ECO:0000256" key="9">
    <source>
        <dbReference type="PROSITE-ProRule" id="PRU00076"/>
    </source>
</evidence>
<evidence type="ECO:0000256" key="1">
    <source>
        <dbReference type="ARBA" id="ARBA00004613"/>
    </source>
</evidence>
<dbReference type="PROSITE" id="PS01187">
    <property type="entry name" value="EGF_CA"/>
    <property type="match status" value="1"/>
</dbReference>
<dbReference type="OrthoDB" id="439917at2759"/>
<name>A0A1S3IU46_LINAN</name>
<dbReference type="InterPro" id="IPR018097">
    <property type="entry name" value="EGF_Ca-bd_CS"/>
</dbReference>
<dbReference type="CDD" id="cd00054">
    <property type="entry name" value="EGF_CA"/>
    <property type="match status" value="3"/>
</dbReference>
<dbReference type="InterPro" id="IPR024731">
    <property type="entry name" value="NELL2-like_EGF"/>
</dbReference>
<evidence type="ECO:0000256" key="3">
    <source>
        <dbReference type="ARBA" id="ARBA00022536"/>
    </source>
</evidence>